<dbReference type="RefSeq" id="WP_016147160.1">
    <property type="nucleotide sequence ID" value="NZ_KB976103.1"/>
</dbReference>
<dbReference type="AlphaFoldDB" id="R8VZE0"/>
<evidence type="ECO:0000256" key="1">
    <source>
        <dbReference type="ARBA" id="ARBA00022741"/>
    </source>
</evidence>
<evidence type="ECO:0000313" key="4">
    <source>
        <dbReference type="EMBL" id="EOQ37933.1"/>
    </source>
</evidence>
<evidence type="ECO:0000259" key="3">
    <source>
        <dbReference type="Pfam" id="PF02568"/>
    </source>
</evidence>
<keyword evidence="2" id="KW-0067">ATP-binding</keyword>
<sequence>MAELERNSHVENSILLMLSGGRDSFLSACRLIEQGKRVYMITYDNKCMSNAKGAQEVAERIIQRYGPEKAVFVGIQSVAAHLYRLQKNYLYQTLQESSQKYPNLRPAQMPCLACHTGMYIESIAYCKAHNIPAIAEGAREIQGFFVELPEMVERYEKLAKDYDITIELPVYKLKDDWERKLELADRGFVPKTFEPQCWLGCPLGENLNEEERRSLAAYYDAEMEPKLEKLIDARIAAMKHEETMITEDEL</sequence>
<dbReference type="GO" id="GO:0005524">
    <property type="term" value="F:ATP binding"/>
    <property type="evidence" value="ECO:0007669"/>
    <property type="project" value="UniProtKB-KW"/>
</dbReference>
<dbReference type="OrthoDB" id="5180851at2"/>
<protein>
    <recommendedName>
        <fullName evidence="3">Thil AANH domain-containing protein</fullName>
    </recommendedName>
</protein>
<organism evidence="4 5">
    <name type="scientific">Butyricicoccus pullicaecorum 1.2</name>
    <dbReference type="NCBI Taxonomy" id="1203606"/>
    <lineage>
        <taxon>Bacteria</taxon>
        <taxon>Bacillati</taxon>
        <taxon>Bacillota</taxon>
        <taxon>Clostridia</taxon>
        <taxon>Eubacteriales</taxon>
        <taxon>Butyricicoccaceae</taxon>
        <taxon>Butyricicoccus</taxon>
    </lineage>
</organism>
<dbReference type="GO" id="GO:0004810">
    <property type="term" value="F:CCA tRNA nucleotidyltransferase activity"/>
    <property type="evidence" value="ECO:0007669"/>
    <property type="project" value="InterPro"/>
</dbReference>
<dbReference type="Pfam" id="PF02568">
    <property type="entry name" value="ThiI"/>
    <property type="match status" value="1"/>
</dbReference>
<comment type="caution">
    <text evidence="4">The sequence shown here is derived from an EMBL/GenBank/DDBJ whole genome shotgun (WGS) entry which is preliminary data.</text>
</comment>
<dbReference type="EMBL" id="AQOB01000004">
    <property type="protein sequence ID" value="EOQ37933.1"/>
    <property type="molecule type" value="Genomic_DNA"/>
</dbReference>
<gene>
    <name evidence="4" type="ORF">HMPREF1526_00961</name>
</gene>
<keyword evidence="5" id="KW-1185">Reference proteome</keyword>
<accession>R8VZE0</accession>
<dbReference type="Gene3D" id="3.40.50.620">
    <property type="entry name" value="HUPs"/>
    <property type="match status" value="1"/>
</dbReference>
<evidence type="ECO:0000256" key="2">
    <source>
        <dbReference type="ARBA" id="ARBA00022840"/>
    </source>
</evidence>
<dbReference type="InterPro" id="IPR020536">
    <property type="entry name" value="ThiI_AANH"/>
</dbReference>
<dbReference type="eggNOG" id="COG2117">
    <property type="taxonomic scope" value="Bacteria"/>
</dbReference>
<keyword evidence="1" id="KW-0547">Nucleotide-binding</keyword>
<name>R8VZE0_9FIRM</name>
<dbReference type="HOGENOM" id="CLU_1109796_0_0_9"/>
<proteinExistence type="predicted"/>
<evidence type="ECO:0000313" key="5">
    <source>
        <dbReference type="Proteomes" id="UP000013981"/>
    </source>
</evidence>
<dbReference type="Proteomes" id="UP000013981">
    <property type="component" value="Unassembled WGS sequence"/>
</dbReference>
<dbReference type="PATRIC" id="fig|1203606.4.peg.921"/>
<reference evidence="4 5" key="1">
    <citation type="submission" date="2013-01" db="EMBL/GenBank/DDBJ databases">
        <title>The Genome Sequence of Butyricicoccus pullicaecorum 1.2.</title>
        <authorList>
            <consortium name="The Broad Institute Genome Sequencing Platform"/>
            <person name="Earl A."/>
            <person name="Ward D."/>
            <person name="Feldgarden M."/>
            <person name="Gevers D."/>
            <person name="Van Immerseel F."/>
            <person name="Eeckhaut V."/>
            <person name="Walker B."/>
            <person name="Young S.K."/>
            <person name="Zeng Q."/>
            <person name="Gargeya S."/>
            <person name="Fitzgerald M."/>
            <person name="Haas B."/>
            <person name="Abouelleil A."/>
            <person name="Alvarado L."/>
            <person name="Arachchi H.M."/>
            <person name="Berlin A.M."/>
            <person name="Chapman S.B."/>
            <person name="Dewar J."/>
            <person name="Goldberg J."/>
            <person name="Griggs A."/>
            <person name="Gujja S."/>
            <person name="Hansen M."/>
            <person name="Howarth C."/>
            <person name="Imamovic A."/>
            <person name="Larimer J."/>
            <person name="McCowan C."/>
            <person name="Murphy C."/>
            <person name="Neiman D."/>
            <person name="Pearson M."/>
            <person name="Priest M."/>
            <person name="Roberts A."/>
            <person name="Saif S."/>
            <person name="Shea T."/>
            <person name="Sisk P."/>
            <person name="Sykes S."/>
            <person name="Wortman J."/>
            <person name="Nusbaum C."/>
            <person name="Birren B."/>
        </authorList>
    </citation>
    <scope>NUCLEOTIDE SEQUENCE [LARGE SCALE GENOMIC DNA]</scope>
    <source>
        <strain evidence="4 5">1.2</strain>
    </source>
</reference>
<dbReference type="SUPFAM" id="SSF52402">
    <property type="entry name" value="Adenine nucleotide alpha hydrolases-like"/>
    <property type="match status" value="1"/>
</dbReference>
<dbReference type="InterPro" id="IPR014729">
    <property type="entry name" value="Rossmann-like_a/b/a_fold"/>
</dbReference>
<feature type="domain" description="Thil AANH" evidence="3">
    <location>
        <begin position="11"/>
        <end position="66"/>
    </location>
</feature>